<proteinExistence type="predicted"/>
<evidence type="ECO:0008006" key="7">
    <source>
        <dbReference type="Google" id="ProtNLM"/>
    </source>
</evidence>
<evidence type="ECO:0000256" key="1">
    <source>
        <dbReference type="ARBA" id="ARBA00022741"/>
    </source>
</evidence>
<organism evidence="5 6">
    <name type="scientific">Streptosporangium algeriense</name>
    <dbReference type="NCBI Taxonomy" id="1682748"/>
    <lineage>
        <taxon>Bacteria</taxon>
        <taxon>Bacillati</taxon>
        <taxon>Actinomycetota</taxon>
        <taxon>Actinomycetes</taxon>
        <taxon>Streptosporangiales</taxon>
        <taxon>Streptosporangiaceae</taxon>
        <taxon>Streptosporangium</taxon>
    </lineage>
</organism>
<evidence type="ECO:0000256" key="3">
    <source>
        <dbReference type="ARBA" id="ARBA00022806"/>
    </source>
</evidence>
<comment type="caution">
    <text evidence="5">The sequence shown here is derived from an EMBL/GenBank/DDBJ whole genome shotgun (WGS) entry which is preliminary data.</text>
</comment>
<dbReference type="EMBL" id="JBHTHX010000095">
    <property type="protein sequence ID" value="MFD0883962.1"/>
    <property type="molecule type" value="Genomic_DNA"/>
</dbReference>
<dbReference type="Gene3D" id="3.40.50.300">
    <property type="entry name" value="P-loop containing nucleotide triphosphate hydrolases"/>
    <property type="match status" value="1"/>
</dbReference>
<dbReference type="Proteomes" id="UP001597024">
    <property type="component" value="Unassembled WGS sequence"/>
</dbReference>
<accession>A0ABW3DLX8</accession>
<keyword evidence="1" id="KW-0547">Nucleotide-binding</keyword>
<dbReference type="SUPFAM" id="SSF52540">
    <property type="entry name" value="P-loop containing nucleoside triphosphate hydrolases"/>
    <property type="match status" value="1"/>
</dbReference>
<evidence type="ECO:0000313" key="6">
    <source>
        <dbReference type="Proteomes" id="UP001597024"/>
    </source>
</evidence>
<keyword evidence="3" id="KW-0347">Helicase</keyword>
<gene>
    <name evidence="5" type="ORF">ACFQ08_05250</name>
</gene>
<dbReference type="InterPro" id="IPR027417">
    <property type="entry name" value="P-loop_NTPase"/>
</dbReference>
<dbReference type="PANTHER" id="PTHR47961">
    <property type="entry name" value="DNA POLYMERASE THETA, PUTATIVE (AFU_ORTHOLOGUE AFUA_1G05260)-RELATED"/>
    <property type="match status" value="1"/>
</dbReference>
<evidence type="ECO:0000256" key="4">
    <source>
        <dbReference type="ARBA" id="ARBA00022840"/>
    </source>
</evidence>
<evidence type="ECO:0000313" key="5">
    <source>
        <dbReference type="EMBL" id="MFD0883962.1"/>
    </source>
</evidence>
<dbReference type="PANTHER" id="PTHR47961:SF6">
    <property type="entry name" value="DNA-DIRECTED DNA POLYMERASE"/>
    <property type="match status" value="1"/>
</dbReference>
<sequence length="393" mass="42791">MEVLEALEDALRADTLSFLTCTSTLTEGINLPVHTVVIHDENYAGMPPDLRLKGPRLVNAAGRAGRAGKETGGWIVLVGADRPSDADFADLTISSVMTDDETFAELATSEEQARDDQDAVLRTASADAADFVSFVWFYLADAESRGISPAEADIEALTTALLADPPYSTLLVALARQGRDLYQRTDPSARRRRPRTGTSIGSAQKIDRLAHRIARLLLQSSPEQAEALRQANAAMEVLTASKALEELLALPENTDPWRFRATSAGADIPVPVHDVLLDRLHGLTYAGLADKHLVPVHDTSRRVEEMVDAVTGQFEHFLTWTAGALVELVNALLIDADSDRRLCPELGSYIRYGVDDRRALAPVLNGLRSRRLAREVTRQMPADSADETSEVGC</sequence>
<name>A0ABW3DLX8_9ACTN</name>
<keyword evidence="2" id="KW-0378">Hydrolase</keyword>
<evidence type="ECO:0000256" key="2">
    <source>
        <dbReference type="ARBA" id="ARBA00022801"/>
    </source>
</evidence>
<protein>
    <recommendedName>
        <fullName evidence="7">Helicase C-terminal domain-containing protein</fullName>
    </recommendedName>
</protein>
<reference evidence="6" key="1">
    <citation type="journal article" date="2019" name="Int. J. Syst. Evol. Microbiol.">
        <title>The Global Catalogue of Microorganisms (GCM) 10K type strain sequencing project: providing services to taxonomists for standard genome sequencing and annotation.</title>
        <authorList>
            <consortium name="The Broad Institute Genomics Platform"/>
            <consortium name="The Broad Institute Genome Sequencing Center for Infectious Disease"/>
            <person name="Wu L."/>
            <person name="Ma J."/>
        </authorList>
    </citation>
    <scope>NUCLEOTIDE SEQUENCE [LARGE SCALE GENOMIC DNA]</scope>
    <source>
        <strain evidence="6">CCUG 62974</strain>
    </source>
</reference>
<dbReference type="InterPro" id="IPR050474">
    <property type="entry name" value="Hel308_SKI2-like"/>
</dbReference>
<keyword evidence="4" id="KW-0067">ATP-binding</keyword>
<keyword evidence="6" id="KW-1185">Reference proteome</keyword>